<accession>A0A3M6UHT5</accession>
<reference evidence="1 2" key="1">
    <citation type="journal article" date="2018" name="Sci. Rep.">
        <title>Comparative analysis of the Pocillopora damicornis genome highlights role of immune system in coral evolution.</title>
        <authorList>
            <person name="Cunning R."/>
            <person name="Bay R.A."/>
            <person name="Gillette P."/>
            <person name="Baker A.C."/>
            <person name="Traylor-Knowles N."/>
        </authorList>
    </citation>
    <scope>NUCLEOTIDE SEQUENCE [LARGE SCALE GENOMIC DNA]</scope>
    <source>
        <strain evidence="1">RSMAS</strain>
        <tissue evidence="1">Whole animal</tissue>
    </source>
</reference>
<organism evidence="1 2">
    <name type="scientific">Pocillopora damicornis</name>
    <name type="common">Cauliflower coral</name>
    <name type="synonym">Millepora damicornis</name>
    <dbReference type="NCBI Taxonomy" id="46731"/>
    <lineage>
        <taxon>Eukaryota</taxon>
        <taxon>Metazoa</taxon>
        <taxon>Cnidaria</taxon>
        <taxon>Anthozoa</taxon>
        <taxon>Hexacorallia</taxon>
        <taxon>Scleractinia</taxon>
        <taxon>Astrocoeniina</taxon>
        <taxon>Pocilloporidae</taxon>
        <taxon>Pocillopora</taxon>
    </lineage>
</organism>
<evidence type="ECO:0000313" key="2">
    <source>
        <dbReference type="Proteomes" id="UP000275408"/>
    </source>
</evidence>
<dbReference type="AlphaFoldDB" id="A0A3M6UHT5"/>
<protein>
    <submittedName>
        <fullName evidence="1">Uncharacterized protein</fullName>
    </submittedName>
</protein>
<evidence type="ECO:0000313" key="1">
    <source>
        <dbReference type="EMBL" id="RMX53211.1"/>
    </source>
</evidence>
<dbReference type="EMBL" id="RCHS01001489">
    <property type="protein sequence ID" value="RMX53211.1"/>
    <property type="molecule type" value="Genomic_DNA"/>
</dbReference>
<keyword evidence="2" id="KW-1185">Reference proteome</keyword>
<feature type="non-terminal residue" evidence="1">
    <location>
        <position position="151"/>
    </location>
</feature>
<gene>
    <name evidence="1" type="ORF">pdam_00016533</name>
</gene>
<sequence>MVCKGPITSLNNIYKWFTSCTQIPRDIRLNANGVMEGEQRRAKTGFNATSDILIIEKMVTQLYNKCYFTWLGEWMNAPTHCIAGVLELCEQLTPIEDYLAFKNGTSTDNDVTCRLFSKSSESLAHILAGCSRLTQTKYLERQRCNKGANER</sequence>
<comment type="caution">
    <text evidence="1">The sequence shown here is derived from an EMBL/GenBank/DDBJ whole genome shotgun (WGS) entry which is preliminary data.</text>
</comment>
<dbReference type="Proteomes" id="UP000275408">
    <property type="component" value="Unassembled WGS sequence"/>
</dbReference>
<name>A0A3M6UHT5_POCDA</name>
<proteinExistence type="predicted"/>